<keyword evidence="8 17" id="KW-1015">Disulfide bond</keyword>
<dbReference type="Ensembl" id="ENSPMGT00000023698.1">
    <property type="protein sequence ID" value="ENSPMGP00000022251.1"/>
    <property type="gene ID" value="ENSPMGG00000018006.1"/>
</dbReference>
<feature type="region of interest" description="Disordered" evidence="18">
    <location>
        <begin position="663"/>
        <end position="705"/>
    </location>
</feature>
<dbReference type="AlphaFoldDB" id="A0A3B4B0X2"/>
<dbReference type="InterPro" id="IPR000742">
    <property type="entry name" value="EGF"/>
</dbReference>
<evidence type="ECO:0000313" key="21">
    <source>
        <dbReference type="Ensembl" id="ENSPMGP00000022251.1"/>
    </source>
</evidence>
<dbReference type="Gene3D" id="3.90.290.10">
    <property type="entry name" value="TGF-beta binding (TB) domain"/>
    <property type="match status" value="3"/>
</dbReference>
<dbReference type="InterPro" id="IPR036773">
    <property type="entry name" value="TB_dom_sf"/>
</dbReference>
<proteinExistence type="predicted"/>
<keyword evidence="7" id="KW-0677">Repeat</keyword>
<evidence type="ECO:0000256" key="5">
    <source>
        <dbReference type="ARBA" id="ARBA00022553"/>
    </source>
</evidence>
<feature type="domain" description="TB" evidence="20">
    <location>
        <begin position="718"/>
        <end position="770"/>
    </location>
</feature>
<dbReference type="FunFam" id="2.10.25.10:FF:000475">
    <property type="entry name" value="latent-transforming growth factor beta-binding protein 1 isoform X3"/>
    <property type="match status" value="1"/>
</dbReference>
<dbReference type="STRING" id="409849.ENSPMGP00000022251"/>
<dbReference type="InterPro" id="IPR000152">
    <property type="entry name" value="EGF-type_Asp/Asn_hydroxyl_site"/>
</dbReference>
<protein>
    <recommendedName>
        <fullName evidence="14">Latent-transforming growth factor beta-binding protein 1</fullName>
    </recommendedName>
    <alternativeName>
        <fullName evidence="15">Latent-transforming growth factor beta-binding protein 4</fullName>
    </alternativeName>
    <alternativeName>
        <fullName evidence="16">Transforming growth factor beta-1-binding protein 1</fullName>
    </alternativeName>
</protein>
<comment type="subunit">
    <text evidence="12">Interacts with TGFB1; associates via disulfide bonds with the Latency-associated peptide chain (LAP) regulatory chain of TGFB1, leading to regulate activation of TGF-beta-1. LTBP1 does not bind directly to TGF-beta-1, the active chain of TGFB1. Interacts (via C-terminal domain) with FBN1 (via N-terminal domain). Interacts with FBN2. Interacts with ADAMTSL2. Interacts with EFEMP2.</text>
</comment>
<dbReference type="PANTHER" id="PTHR24039:SF48">
    <property type="entry name" value="FIBRILLIN-2 ISOFORM X1-RELATED"/>
    <property type="match status" value="1"/>
</dbReference>
<dbReference type="FunFam" id="2.10.25.10:FF:000056">
    <property type="entry name" value="Latent-transforming growth factor beta-binding protein 3 isoform 2"/>
    <property type="match status" value="1"/>
</dbReference>
<dbReference type="InterPro" id="IPR049883">
    <property type="entry name" value="NOTCH1_EGF-like"/>
</dbReference>
<name>A0A3B4B0X2_9GOBI</name>
<evidence type="ECO:0000256" key="3">
    <source>
        <dbReference type="ARBA" id="ARBA00022530"/>
    </source>
</evidence>
<keyword evidence="5" id="KW-0597">Phosphoprotein</keyword>
<dbReference type="PROSITE" id="PS50026">
    <property type="entry name" value="EGF_3"/>
    <property type="match status" value="7"/>
</dbReference>
<comment type="subunit">
    <text evidence="13">Forms part of the large latent transforming growth factor beta precursor complex; removal is essential for activation of complex. Interacts with LTBP1 and TGFB1. Interacts with EFEMP2; this interaction promotes fibrillar deposition of EFEMP2.</text>
</comment>
<feature type="domain" description="TB" evidence="20">
    <location>
        <begin position="880"/>
        <end position="929"/>
    </location>
</feature>
<feature type="domain" description="EGF-like" evidence="19">
    <location>
        <begin position="1021"/>
        <end position="1065"/>
    </location>
</feature>
<keyword evidence="6" id="KW-0732">Signal</keyword>
<dbReference type="SMART" id="SM00181">
    <property type="entry name" value="EGF"/>
    <property type="match status" value="14"/>
</dbReference>
<evidence type="ECO:0000256" key="18">
    <source>
        <dbReference type="SAM" id="MobiDB-lite"/>
    </source>
</evidence>
<comment type="subcellular location">
    <subcellularLocation>
        <location evidence="1">Secreted</location>
        <location evidence="1">Extracellular space</location>
        <location evidence="1">Extracellular matrix</location>
    </subcellularLocation>
</comment>
<evidence type="ECO:0000256" key="13">
    <source>
        <dbReference type="ARBA" id="ARBA00064273"/>
    </source>
</evidence>
<feature type="region of interest" description="Disordered" evidence="18">
    <location>
        <begin position="170"/>
        <end position="226"/>
    </location>
</feature>
<sequence>MVKVRVQHPPEASVKVHQVLKVKRFVLFHHLTQTELEVRGQISQCSSPLPGLRSRETCCRGVGKAWGINDCELCPNHKGDSSCPLGYESVNGTKCEDINECEERGRCEHGLCVNTRGSYSCVCSEGFILDATHGLSAFKEICPAGPGYHYSASALQFNQRAIEQLGHRGAPLLPSNQARPRPQSPVTTTTTRRPTTTSTRPPRVPSEYRTLTNKPSSGQGVTSQHTVPPTGAVGACQARPGVCGRGLCVNQPLGRHSCVCHYGYELNALNTSCQDTDECRRSPCGPHARCENNPGSYRCVCHHGYKLRGLTCTDIDECRQAPCTNGRCENTPGSYRCICRHGYRLSNNTCSGKCTENIDECADPSQCPGQMCVNSVGSYRCVSCRHGYRLHNRQCIAIMLPCDWSDCRPCSRVSDIDECEERRPCPGQKCVNSEGSYSCVSCSEGYSSVNGVCTDVDECQESGSCPSHSQCVNTLGSFRCDCAPGYRPGPGRSCADIDECLQGALCSGGDCLNTPGSFSCVCAQGYSLKSLLLVCKSLSLPRSPCFSDIDECLRSGVCEGGHCVNSQGSYHCVCDRGYSPSPERSHCLDVDECVSSRGSVCGAQRCENTIGSFRCLSSCPPGFTVSPTGECVGECGRASGTRGGHLTLILLLRTAALYCGRSSHSSSVSHTSGSSPSVGSSVSRSSPSSPLPDASSLSPDASSLPFSSLPPGVRGELRECYYDLESGVCSVLSSNTTAQECCCTEGRGWGRGCVYHTCPLPHTDEFQSLCPNGRGYFSPGSGSVSDVDECKRFGPEVCKSGVCVNNIPGFNCYCSSGYTYNRTLLECADHDECEEESCSGGLCVNTQGSFYCSCPHPLVLDETQRNCVNDTQPTLDENVSLCWQHVSADLLCQSLLLGAQLSFSDCCCLYGDGWGLECALCPRPDTVPYFPPFSSELYPPALDYDDSAPVGGSRGRYDPGYGPPYGPVWFVSGSGRFEAVEEDCGIVDGCVNGRCIRVAEGYTCDCYHGYELDLTAMTCTDVNECEGGVRLEFPCINARCVNTEGSYRCVCRRGYVLSNRPNYCVSA</sequence>
<evidence type="ECO:0000256" key="11">
    <source>
        <dbReference type="ARBA" id="ARBA00059743"/>
    </source>
</evidence>
<comment type="function">
    <text evidence="11">Key regulator of transforming growth factor beta (TGFB1, TGFB2 and TGFB3) that controls TGF-beta activation by maintaining it in a latent state during storage in extracellular space. Associates specifically via disulfide bonds with the Latency-associated peptide (LAP), which is the regulatory chain of TGF-beta, and regulates integrin-dependent activation of TGF-beta. Outcompeted by LRRC32/GARP for binding to LAP regulatory chain of TGF-beta.</text>
</comment>
<dbReference type="InterPro" id="IPR001881">
    <property type="entry name" value="EGF-like_Ca-bd_dom"/>
</dbReference>
<comment type="caution">
    <text evidence="17">Lacks conserved residue(s) required for the propagation of feature annotation.</text>
</comment>
<evidence type="ECO:0000256" key="14">
    <source>
        <dbReference type="ARBA" id="ARBA00072992"/>
    </source>
</evidence>
<dbReference type="FunFam" id="2.10.25.10:FF:000002">
    <property type="entry name" value="Latent-transforming growth factor beta-binding protein 3"/>
    <property type="match status" value="1"/>
</dbReference>
<dbReference type="FunFam" id="2.10.25.10:FF:000014">
    <property type="entry name" value="Latent-transforming growth factor beta-binding protein 3"/>
    <property type="match status" value="1"/>
</dbReference>
<evidence type="ECO:0000256" key="10">
    <source>
        <dbReference type="ARBA" id="ARBA00023278"/>
    </source>
</evidence>
<dbReference type="PROSITE" id="PS00010">
    <property type="entry name" value="ASX_HYDROXYL"/>
    <property type="match status" value="9"/>
</dbReference>
<dbReference type="GO" id="GO:0071944">
    <property type="term" value="C:cell periphery"/>
    <property type="evidence" value="ECO:0007669"/>
    <property type="project" value="UniProtKB-ARBA"/>
</dbReference>
<dbReference type="SUPFAM" id="SSF57196">
    <property type="entry name" value="EGF/Laminin"/>
    <property type="match status" value="3"/>
</dbReference>
<feature type="disulfide bond" evidence="17">
    <location>
        <begin position="318"/>
        <end position="328"/>
    </location>
</feature>
<dbReference type="InterPro" id="IPR017878">
    <property type="entry name" value="TB_dom"/>
</dbReference>
<dbReference type="Proteomes" id="UP000261520">
    <property type="component" value="Unplaced"/>
</dbReference>
<feature type="domain" description="EGF-like" evidence="19">
    <location>
        <begin position="97"/>
        <end position="133"/>
    </location>
</feature>
<keyword evidence="4 17" id="KW-0245">EGF-like domain</keyword>
<evidence type="ECO:0000313" key="22">
    <source>
        <dbReference type="Proteomes" id="UP000261520"/>
    </source>
</evidence>
<dbReference type="PROSITE" id="PS01187">
    <property type="entry name" value="EGF_CA"/>
    <property type="match status" value="6"/>
</dbReference>
<dbReference type="FunFam" id="2.10.25.10:FF:000019">
    <property type="entry name" value="latent-transforming growth factor beta-binding protein 1 isoform X2"/>
    <property type="match status" value="3"/>
</dbReference>
<reference evidence="21" key="2">
    <citation type="submission" date="2025-09" db="UniProtKB">
        <authorList>
            <consortium name="Ensembl"/>
        </authorList>
    </citation>
    <scope>IDENTIFICATION</scope>
</reference>
<evidence type="ECO:0000256" key="17">
    <source>
        <dbReference type="PROSITE-ProRule" id="PRU00076"/>
    </source>
</evidence>
<keyword evidence="2" id="KW-0964">Secreted</keyword>
<dbReference type="InterPro" id="IPR009030">
    <property type="entry name" value="Growth_fac_rcpt_cys_sf"/>
</dbReference>
<dbReference type="PANTHER" id="PTHR24039">
    <property type="entry name" value="FIBRILLIN-RELATED"/>
    <property type="match status" value="1"/>
</dbReference>
<evidence type="ECO:0000259" key="19">
    <source>
        <dbReference type="PROSITE" id="PS50026"/>
    </source>
</evidence>
<dbReference type="FunFam" id="2.10.25.10:FF:000115">
    <property type="entry name" value="latent-transforming growth factor beta-binding protein 4 isoform X2"/>
    <property type="match status" value="1"/>
</dbReference>
<dbReference type="FunFam" id="2.10.25.10:FF:000096">
    <property type="entry name" value="Putative fibrillin 2"/>
    <property type="match status" value="1"/>
</dbReference>
<feature type="domain" description="EGF-like" evidence="19">
    <location>
        <begin position="275"/>
        <end position="313"/>
    </location>
</feature>
<feature type="compositionally biased region" description="Low complexity" evidence="18">
    <location>
        <begin position="179"/>
        <end position="201"/>
    </location>
</feature>
<evidence type="ECO:0000256" key="15">
    <source>
        <dbReference type="ARBA" id="ARBA00072995"/>
    </source>
</evidence>
<evidence type="ECO:0000259" key="20">
    <source>
        <dbReference type="PROSITE" id="PS51364"/>
    </source>
</evidence>
<feature type="domain" description="TB" evidence="20">
    <location>
        <begin position="36"/>
        <end position="75"/>
    </location>
</feature>
<dbReference type="FunFam" id="2.10.25.10:FF:000017">
    <property type="entry name" value="latent-transforming growth factor beta-binding protein 4 isoform X1"/>
    <property type="match status" value="1"/>
</dbReference>
<feature type="compositionally biased region" description="Polar residues" evidence="18">
    <location>
        <begin position="209"/>
        <end position="226"/>
    </location>
</feature>
<dbReference type="PROSITE" id="PS01186">
    <property type="entry name" value="EGF_2"/>
    <property type="match status" value="7"/>
</dbReference>
<dbReference type="Pfam" id="PF07645">
    <property type="entry name" value="EGF_CA"/>
    <property type="match status" value="12"/>
</dbReference>
<dbReference type="InterPro" id="IPR018097">
    <property type="entry name" value="EGF_Ca-bd_CS"/>
</dbReference>
<evidence type="ECO:0000256" key="16">
    <source>
        <dbReference type="ARBA" id="ARBA00075443"/>
    </source>
</evidence>
<accession>A0A3B4B0X2</accession>
<evidence type="ECO:0000256" key="4">
    <source>
        <dbReference type="ARBA" id="ARBA00022536"/>
    </source>
</evidence>
<evidence type="ECO:0000256" key="9">
    <source>
        <dbReference type="ARBA" id="ARBA00023180"/>
    </source>
</evidence>
<feature type="domain" description="EGF-like" evidence="19">
    <location>
        <begin position="314"/>
        <end position="351"/>
    </location>
</feature>
<keyword evidence="10" id="KW-0379">Hydroxylation</keyword>
<keyword evidence="22" id="KW-1185">Reference proteome</keyword>
<dbReference type="Pfam" id="PF00683">
    <property type="entry name" value="TB"/>
    <property type="match status" value="3"/>
</dbReference>
<evidence type="ECO:0000256" key="12">
    <source>
        <dbReference type="ARBA" id="ARBA00062844"/>
    </source>
</evidence>
<keyword evidence="9" id="KW-0325">Glycoprotein</keyword>
<dbReference type="SUPFAM" id="SSF57581">
    <property type="entry name" value="TB module/8-cys domain"/>
    <property type="match status" value="3"/>
</dbReference>
<evidence type="ECO:0000256" key="8">
    <source>
        <dbReference type="ARBA" id="ARBA00023157"/>
    </source>
</evidence>
<evidence type="ECO:0000256" key="6">
    <source>
        <dbReference type="ARBA" id="ARBA00022729"/>
    </source>
</evidence>
<dbReference type="FunFam" id="2.10.25.10:FF:000046">
    <property type="entry name" value="Latent-transforming growth factor beta-binding protein 1 isoform x2"/>
    <property type="match status" value="1"/>
</dbReference>
<keyword evidence="3" id="KW-0272">Extracellular matrix</keyword>
<dbReference type="CDD" id="cd00054">
    <property type="entry name" value="EGF_CA"/>
    <property type="match status" value="9"/>
</dbReference>
<evidence type="ECO:0000256" key="2">
    <source>
        <dbReference type="ARBA" id="ARBA00022525"/>
    </source>
</evidence>
<feature type="domain" description="EGF-like" evidence="19">
    <location>
        <begin position="548"/>
        <end position="588"/>
    </location>
</feature>
<feature type="domain" description="EGF-like" evidence="19">
    <location>
        <begin position="455"/>
        <end position="495"/>
    </location>
</feature>
<organism evidence="21 22">
    <name type="scientific">Periophthalmus magnuspinnatus</name>
    <dbReference type="NCBI Taxonomy" id="409849"/>
    <lineage>
        <taxon>Eukaryota</taxon>
        <taxon>Metazoa</taxon>
        <taxon>Chordata</taxon>
        <taxon>Craniata</taxon>
        <taxon>Vertebrata</taxon>
        <taxon>Euteleostomi</taxon>
        <taxon>Actinopterygii</taxon>
        <taxon>Neopterygii</taxon>
        <taxon>Teleostei</taxon>
        <taxon>Neoteleostei</taxon>
        <taxon>Acanthomorphata</taxon>
        <taxon>Gobiaria</taxon>
        <taxon>Gobiiformes</taxon>
        <taxon>Gobioidei</taxon>
        <taxon>Gobiidae</taxon>
        <taxon>Oxudercinae</taxon>
        <taxon>Periophthalmus</taxon>
    </lineage>
</organism>
<dbReference type="SUPFAM" id="SSF57184">
    <property type="entry name" value="Growth factor receptor domain"/>
    <property type="match status" value="4"/>
</dbReference>
<dbReference type="Gene3D" id="2.10.25.10">
    <property type="entry name" value="Laminin"/>
    <property type="match status" value="14"/>
</dbReference>
<feature type="domain" description="EGF-like" evidence="19">
    <location>
        <begin position="496"/>
        <end position="536"/>
    </location>
</feature>
<dbReference type="PROSITE" id="PS51364">
    <property type="entry name" value="TB"/>
    <property type="match status" value="3"/>
</dbReference>
<evidence type="ECO:0000256" key="7">
    <source>
        <dbReference type="ARBA" id="ARBA00022737"/>
    </source>
</evidence>
<reference evidence="21" key="1">
    <citation type="submission" date="2025-08" db="UniProtKB">
        <authorList>
            <consortium name="Ensembl"/>
        </authorList>
    </citation>
    <scope>IDENTIFICATION</scope>
</reference>
<evidence type="ECO:0000256" key="1">
    <source>
        <dbReference type="ARBA" id="ARBA00004498"/>
    </source>
</evidence>
<dbReference type="SMART" id="SM00179">
    <property type="entry name" value="EGF_CA"/>
    <property type="match status" value="14"/>
</dbReference>
<dbReference type="GO" id="GO:0005509">
    <property type="term" value="F:calcium ion binding"/>
    <property type="evidence" value="ECO:0007669"/>
    <property type="project" value="InterPro"/>
</dbReference>